<dbReference type="RefSeq" id="XP_016607000.1">
    <property type="nucleotide sequence ID" value="XM_016754126.1"/>
</dbReference>
<dbReference type="GeneID" id="27689260"/>
<name>A0A0L0HBI4_SPIPD</name>
<organism evidence="1 2">
    <name type="scientific">Spizellomyces punctatus (strain DAOM BR117)</name>
    <dbReference type="NCBI Taxonomy" id="645134"/>
    <lineage>
        <taxon>Eukaryota</taxon>
        <taxon>Fungi</taxon>
        <taxon>Fungi incertae sedis</taxon>
        <taxon>Chytridiomycota</taxon>
        <taxon>Chytridiomycota incertae sedis</taxon>
        <taxon>Chytridiomycetes</taxon>
        <taxon>Spizellomycetales</taxon>
        <taxon>Spizellomycetaceae</taxon>
        <taxon>Spizellomyces</taxon>
    </lineage>
</organism>
<dbReference type="OrthoDB" id="2121582at2759"/>
<protein>
    <submittedName>
        <fullName evidence="1">Uncharacterized protein</fullName>
    </submittedName>
</protein>
<dbReference type="AlphaFoldDB" id="A0A0L0HBI4"/>
<gene>
    <name evidence="1" type="ORF">SPPG_05917</name>
</gene>
<keyword evidence="2" id="KW-1185">Reference proteome</keyword>
<accession>A0A0L0HBI4</accession>
<sequence length="459" mass="49697">MTIVAVDSEVAVLAVAMTATIQAGRQAAVRFPTSACLQLSIYWYSAGVTADSSMEEAQSMWSTALLQLHSHHAYDCRQASLGLRSLIQPPEAMNKSMSRPRLLGGEDGTSISTFVATVTTLTGMSPSTLTHTLQSHIRSSPHTTLQIALGSTIHLTHLIGLTPYRTLLFHPRLFLAPRYQLWRGITGFCVLGHGVVEVFQRAVGMVYWQAPLEKWFDGEGDLVQDGVVLREGQNRRKRNGGRKNALEWLVLDNHFLRAQLLAGVVLVGIELALYCAPPAPVSTTSFLTTATPSLLLFPYSLYPNLEYAFRWLWAITTPSTSLTLFGVLPIQPVYIPLCLCALGGFGAWKAMLKGLVAAMVVGKVMDLRRIGGDNAVDWLWKTIVGWAAWGQAVASGGRLSGSGETRGLPDTPPASLMENVASFFAPVVPTEGAQPGPYGGRRVGEDLSGPQTARIVELN</sequence>
<proteinExistence type="predicted"/>
<dbReference type="EMBL" id="KQ257459">
    <property type="protein sequence ID" value="KNC98960.1"/>
    <property type="molecule type" value="Genomic_DNA"/>
</dbReference>
<evidence type="ECO:0000313" key="1">
    <source>
        <dbReference type="EMBL" id="KNC98960.1"/>
    </source>
</evidence>
<dbReference type="InParanoid" id="A0A0L0HBI4"/>
<evidence type="ECO:0000313" key="2">
    <source>
        <dbReference type="Proteomes" id="UP000053201"/>
    </source>
</evidence>
<reference evidence="1 2" key="1">
    <citation type="submission" date="2009-08" db="EMBL/GenBank/DDBJ databases">
        <title>The Genome Sequence of Spizellomyces punctatus strain DAOM BR117.</title>
        <authorList>
            <consortium name="The Broad Institute Genome Sequencing Platform"/>
            <person name="Russ C."/>
            <person name="Cuomo C."/>
            <person name="Shea T."/>
            <person name="Young S.K."/>
            <person name="Zeng Q."/>
            <person name="Koehrsen M."/>
            <person name="Haas B."/>
            <person name="Borodovsky M."/>
            <person name="Guigo R."/>
            <person name="Alvarado L."/>
            <person name="Berlin A."/>
            <person name="Bochicchio J."/>
            <person name="Borenstein D."/>
            <person name="Chapman S."/>
            <person name="Chen Z."/>
            <person name="Engels R."/>
            <person name="Freedman E."/>
            <person name="Gellesch M."/>
            <person name="Goldberg J."/>
            <person name="Griggs A."/>
            <person name="Gujja S."/>
            <person name="Heiman D."/>
            <person name="Hepburn T."/>
            <person name="Howarth C."/>
            <person name="Jen D."/>
            <person name="Larson L."/>
            <person name="Lewis B."/>
            <person name="Mehta T."/>
            <person name="Park D."/>
            <person name="Pearson M."/>
            <person name="Roberts A."/>
            <person name="Saif S."/>
            <person name="Shenoy N."/>
            <person name="Sisk P."/>
            <person name="Stolte C."/>
            <person name="Sykes S."/>
            <person name="Thomson T."/>
            <person name="Walk T."/>
            <person name="White J."/>
            <person name="Yandava C."/>
            <person name="Burger G."/>
            <person name="Gray M.W."/>
            <person name="Holland P.W.H."/>
            <person name="King N."/>
            <person name="Lang F.B.F."/>
            <person name="Roger A.J."/>
            <person name="Ruiz-Trillo I."/>
            <person name="Lander E."/>
            <person name="Nusbaum C."/>
        </authorList>
    </citation>
    <scope>NUCLEOTIDE SEQUENCE [LARGE SCALE GENOMIC DNA]</scope>
    <source>
        <strain evidence="1 2">DAOM BR117</strain>
    </source>
</reference>
<dbReference type="VEuPathDB" id="FungiDB:SPPG_05917"/>
<dbReference type="STRING" id="645134.A0A0L0HBI4"/>
<dbReference type="Proteomes" id="UP000053201">
    <property type="component" value="Unassembled WGS sequence"/>
</dbReference>